<keyword evidence="2" id="KW-1185">Reference proteome</keyword>
<name>A0A0E0BJY2_9ORYZ</name>
<accession>A0A0E0BJY2</accession>
<reference evidence="1" key="1">
    <citation type="submission" date="2015-04" db="UniProtKB">
        <authorList>
            <consortium name="EnsemblPlants"/>
        </authorList>
    </citation>
    <scope>IDENTIFICATION</scope>
</reference>
<proteinExistence type="predicted"/>
<sequence length="150" mass="16956">MAIGSELPAPLASKLLKFDGAQQLPSSLPTTRNMTFCDEFLVTSKLFVTSTFHFMTISMRWGGLVTKKRSLLVPSVTALGWAREGMSKMEEREIKGERGRRRERMIYGTNVVTDTWTPLLATSSSQLNNLRSNQIQYNLRKIPKGLDEKD</sequence>
<dbReference type="Proteomes" id="UP000026961">
    <property type="component" value="Chromosome 11"/>
</dbReference>
<dbReference type="HOGENOM" id="CLU_1848310_0_0_1"/>
<evidence type="ECO:0000313" key="2">
    <source>
        <dbReference type="Proteomes" id="UP000026961"/>
    </source>
</evidence>
<evidence type="ECO:0000313" key="1">
    <source>
        <dbReference type="EnsemblPlants" id="OGLUM11G15700.1"/>
    </source>
</evidence>
<dbReference type="Gramene" id="OGLUM11G15700.1">
    <property type="protein sequence ID" value="OGLUM11G15700.1"/>
    <property type="gene ID" value="OGLUM11G15700"/>
</dbReference>
<protein>
    <submittedName>
        <fullName evidence="1">Uncharacterized protein</fullName>
    </submittedName>
</protein>
<dbReference type="EnsemblPlants" id="OGLUM11G15700.1">
    <property type="protein sequence ID" value="OGLUM11G15700.1"/>
    <property type="gene ID" value="OGLUM11G15700"/>
</dbReference>
<reference evidence="1" key="2">
    <citation type="submission" date="2018-05" db="EMBL/GenBank/DDBJ databases">
        <title>OgluRS3 (Oryza glumaepatula Reference Sequence Version 3).</title>
        <authorList>
            <person name="Zhang J."/>
            <person name="Kudrna D."/>
            <person name="Lee S."/>
            <person name="Talag J."/>
            <person name="Welchert J."/>
            <person name="Wing R.A."/>
        </authorList>
    </citation>
    <scope>NUCLEOTIDE SEQUENCE [LARGE SCALE GENOMIC DNA]</scope>
</reference>
<dbReference type="AlphaFoldDB" id="A0A0E0BJY2"/>
<organism evidence="1">
    <name type="scientific">Oryza glumipatula</name>
    <dbReference type="NCBI Taxonomy" id="40148"/>
    <lineage>
        <taxon>Eukaryota</taxon>
        <taxon>Viridiplantae</taxon>
        <taxon>Streptophyta</taxon>
        <taxon>Embryophyta</taxon>
        <taxon>Tracheophyta</taxon>
        <taxon>Spermatophyta</taxon>
        <taxon>Magnoliopsida</taxon>
        <taxon>Liliopsida</taxon>
        <taxon>Poales</taxon>
        <taxon>Poaceae</taxon>
        <taxon>BOP clade</taxon>
        <taxon>Oryzoideae</taxon>
        <taxon>Oryzeae</taxon>
        <taxon>Oryzinae</taxon>
        <taxon>Oryza</taxon>
    </lineage>
</organism>
<dbReference type="STRING" id="40148.A0A0E0BJY2"/>